<feature type="region of interest" description="Disordered" evidence="1">
    <location>
        <begin position="158"/>
        <end position="200"/>
    </location>
</feature>
<evidence type="ECO:0008006" key="4">
    <source>
        <dbReference type="Google" id="ProtNLM"/>
    </source>
</evidence>
<reference evidence="2" key="1">
    <citation type="submission" date="2024-05" db="EMBL/GenBank/DDBJ databases">
        <title>Whole genome shotgun sequence of Streptomyces violascens NBRC 12920.</title>
        <authorList>
            <person name="Komaki H."/>
            <person name="Tamura T."/>
        </authorList>
    </citation>
    <scope>NUCLEOTIDE SEQUENCE</scope>
    <source>
        <strain evidence="2">NBRC 12920</strain>
    </source>
</reference>
<keyword evidence="3" id="KW-1185">Reference proteome</keyword>
<evidence type="ECO:0000256" key="1">
    <source>
        <dbReference type="SAM" id="MobiDB-lite"/>
    </source>
</evidence>
<dbReference type="Proteomes" id="UP001050808">
    <property type="component" value="Unassembled WGS sequence"/>
</dbReference>
<proteinExistence type="predicted"/>
<name>A0ABQ3QXH1_9ACTN</name>
<feature type="compositionally biased region" description="Basic and acidic residues" evidence="1">
    <location>
        <begin position="158"/>
        <end position="173"/>
    </location>
</feature>
<feature type="region of interest" description="Disordered" evidence="1">
    <location>
        <begin position="110"/>
        <end position="129"/>
    </location>
</feature>
<protein>
    <recommendedName>
        <fullName evidence="4">DUF222 domain-containing protein</fullName>
    </recommendedName>
</protein>
<dbReference type="EMBL" id="BNDY01000017">
    <property type="protein sequence ID" value="GHI41981.1"/>
    <property type="molecule type" value="Genomic_DNA"/>
</dbReference>
<evidence type="ECO:0000313" key="2">
    <source>
        <dbReference type="EMBL" id="GHI41981.1"/>
    </source>
</evidence>
<accession>A0ABQ3QXH1</accession>
<sequence length="356" mass="37730">MTDQPQSRAGDRLRSIADDFLALRRTVENSKPVAGVPAFDELASRYATAQGITNTALTYLLTASTHPLAYGSAAGHSAIEYLGHTVRLGTDATAQLASAISVAAEYHRIDAQPDPATGRTRPRPSGRRDALDAHLKIAAGLLGEGYVRATDAAEFPDKAEAPARHKAEKHHADPTPATPEDPRQAAALSPASPVRALSSAQRGALRMIQRGYARLHQDPDGKHRIETGTSTRITMATFESLRGKGLIEAEDGGRLLYSGRRLLLTGAGEQALHALDSSAPALAQPRPQAALTTTPTAAVKRGGEPMSPHALDDRVMVSPRYVAGADGRIAACSDSGPYPTRKTSPMQPCPIARRRS</sequence>
<gene>
    <name evidence="2" type="ORF">Sviol_63890</name>
</gene>
<comment type="caution">
    <text evidence="2">The sequence shown here is derived from an EMBL/GenBank/DDBJ whole genome shotgun (WGS) entry which is preliminary data.</text>
</comment>
<dbReference type="RefSeq" id="WP_189963542.1">
    <property type="nucleotide sequence ID" value="NZ_BMUA01000008.1"/>
</dbReference>
<evidence type="ECO:0000313" key="3">
    <source>
        <dbReference type="Proteomes" id="UP001050808"/>
    </source>
</evidence>
<feature type="region of interest" description="Disordered" evidence="1">
    <location>
        <begin position="332"/>
        <end position="356"/>
    </location>
</feature>
<organism evidence="2 3">
    <name type="scientific">Streptomyces violascens</name>
    <dbReference type="NCBI Taxonomy" id="67381"/>
    <lineage>
        <taxon>Bacteria</taxon>
        <taxon>Bacillati</taxon>
        <taxon>Actinomycetota</taxon>
        <taxon>Actinomycetes</taxon>
        <taxon>Kitasatosporales</taxon>
        <taxon>Streptomycetaceae</taxon>
        <taxon>Streptomyces</taxon>
    </lineage>
</organism>